<evidence type="ECO:0000313" key="4">
    <source>
        <dbReference type="Proteomes" id="UP001652432"/>
    </source>
</evidence>
<protein>
    <submittedName>
        <fullName evidence="3">Glycosyltransferase family 39 protein</fullName>
    </submittedName>
</protein>
<dbReference type="EMBL" id="JAOQKJ010000016">
    <property type="protein sequence ID" value="MCU6745726.1"/>
    <property type="molecule type" value="Genomic_DNA"/>
</dbReference>
<keyword evidence="1" id="KW-1133">Transmembrane helix</keyword>
<name>A0ABT2T636_9FIRM</name>
<proteinExistence type="predicted"/>
<dbReference type="RefSeq" id="WP_262575765.1">
    <property type="nucleotide sequence ID" value="NZ_JAOQKJ010000016.1"/>
</dbReference>
<feature type="transmembrane region" description="Helical" evidence="1">
    <location>
        <begin position="42"/>
        <end position="63"/>
    </location>
</feature>
<feature type="domain" description="Glycosyltransferase RgtA/B/C/D-like" evidence="2">
    <location>
        <begin position="171"/>
        <end position="312"/>
    </location>
</feature>
<keyword evidence="1" id="KW-0812">Transmembrane</keyword>
<keyword evidence="1" id="KW-0472">Membrane</keyword>
<dbReference type="Pfam" id="PF13231">
    <property type="entry name" value="PMT_2"/>
    <property type="match status" value="1"/>
</dbReference>
<comment type="caution">
    <text evidence="3">The sequence shown here is derived from an EMBL/GenBank/DDBJ whole genome shotgun (WGS) entry which is preliminary data.</text>
</comment>
<feature type="transmembrane region" description="Helical" evidence="1">
    <location>
        <begin position="434"/>
        <end position="456"/>
    </location>
</feature>
<accession>A0ABT2T636</accession>
<evidence type="ECO:0000259" key="2">
    <source>
        <dbReference type="Pfam" id="PF13231"/>
    </source>
</evidence>
<dbReference type="InterPro" id="IPR038731">
    <property type="entry name" value="RgtA/B/C-like"/>
</dbReference>
<feature type="transmembrane region" description="Helical" evidence="1">
    <location>
        <begin position="462"/>
        <end position="484"/>
    </location>
</feature>
<dbReference type="Proteomes" id="UP001652432">
    <property type="component" value="Unassembled WGS sequence"/>
</dbReference>
<evidence type="ECO:0000256" key="1">
    <source>
        <dbReference type="SAM" id="Phobius"/>
    </source>
</evidence>
<sequence length="532" mass="60127">MNKIKSFSFKPMSALTVQLLLIVVLCLSGAVLQGNGFLSMTHYHQVFFLTILFLIYFAMLYSFRLKGLLSHEDTAVTMMILLGVLLRLSYVLLSGLYDRQHDAGAFTGMGTDFINPGHIGYVEYIYKFHKLPDINPYTLFGYYHPPLHHILSCLWLQLNIFLGVSEALAFENLQILTLLYSCLCMVVTWRTLKLLKISGKGMYIALAFLVFHPATIIMAGSVNNDMLTILFMSLTLLFSLRFIRDKSLKNLVFLALIIGFGMITKLNSAVLAIPLAIIFLMHFISVIRKKDKRELLTWIRNYAIFAVIVMPIGLSWIIRNLVRFSEKPGVPVPGETSPMYTEPFSLWERLGIPSLSQLHLDFPFHPISAKACCNTWAIMMHTSLFAEEYPTDLSDILLILCQVVFVLALIMAVLTAVLLIAVLLNKQTCLEDRVFLLTGYVIMLISFAAFVVIYPYTCSSDFRYVTICLMYISIALGLGNKYYLQGSGASKDQGSQKGATKKAAPFLMHLINGGILAILLLIQIIYLFWERW</sequence>
<evidence type="ECO:0000313" key="3">
    <source>
        <dbReference type="EMBL" id="MCU6745726.1"/>
    </source>
</evidence>
<feature type="transmembrane region" description="Helical" evidence="1">
    <location>
        <begin position="226"/>
        <end position="243"/>
    </location>
</feature>
<gene>
    <name evidence="3" type="ORF">OCV77_14720</name>
</gene>
<feature type="transmembrane region" description="Helical" evidence="1">
    <location>
        <begin position="201"/>
        <end position="220"/>
    </location>
</feature>
<reference evidence="3 4" key="1">
    <citation type="journal article" date="2021" name="ISME Commun">
        <title>Automated analysis of genomic sequences facilitates high-throughput and comprehensive description of bacteria.</title>
        <authorList>
            <person name="Hitch T.C.A."/>
        </authorList>
    </citation>
    <scope>NUCLEOTIDE SEQUENCE [LARGE SCALE GENOMIC DNA]</scope>
    <source>
        <strain evidence="3 4">Sanger_18</strain>
    </source>
</reference>
<feature type="transmembrane region" description="Helical" evidence="1">
    <location>
        <begin position="505"/>
        <end position="529"/>
    </location>
</feature>
<feature type="transmembrane region" description="Helical" evidence="1">
    <location>
        <begin position="269"/>
        <end position="287"/>
    </location>
</feature>
<feature type="transmembrane region" description="Helical" evidence="1">
    <location>
        <begin position="396"/>
        <end position="422"/>
    </location>
</feature>
<feature type="transmembrane region" description="Helical" evidence="1">
    <location>
        <begin position="299"/>
        <end position="318"/>
    </location>
</feature>
<feature type="transmembrane region" description="Helical" evidence="1">
    <location>
        <begin position="75"/>
        <end position="97"/>
    </location>
</feature>
<organism evidence="3 4">
    <name type="scientific">Suilimivivens aceti</name>
    <dbReference type="NCBI Taxonomy" id="2981774"/>
    <lineage>
        <taxon>Bacteria</taxon>
        <taxon>Bacillati</taxon>
        <taxon>Bacillota</taxon>
        <taxon>Clostridia</taxon>
        <taxon>Lachnospirales</taxon>
        <taxon>Lachnospiraceae</taxon>
        <taxon>Suilimivivens</taxon>
    </lineage>
</organism>
<keyword evidence="4" id="KW-1185">Reference proteome</keyword>